<accession>A0ACC2N1T1</accession>
<comment type="caution">
    <text evidence="1">The sequence shown here is derived from an EMBL/GenBank/DDBJ whole genome shotgun (WGS) entry which is preliminary data.</text>
</comment>
<dbReference type="EMBL" id="CM056744">
    <property type="protein sequence ID" value="KAJ8665009.1"/>
    <property type="molecule type" value="Genomic_DNA"/>
</dbReference>
<keyword evidence="2" id="KW-1185">Reference proteome</keyword>
<gene>
    <name evidence="1" type="ORF">QAD02_006671</name>
</gene>
<evidence type="ECO:0000313" key="1">
    <source>
        <dbReference type="EMBL" id="KAJ8665009.1"/>
    </source>
</evidence>
<protein>
    <submittedName>
        <fullName evidence="1">Uncharacterized protein</fullName>
    </submittedName>
</protein>
<dbReference type="Proteomes" id="UP001239111">
    <property type="component" value="Chromosome 4"/>
</dbReference>
<reference evidence="1" key="1">
    <citation type="submission" date="2023-04" db="EMBL/GenBank/DDBJ databases">
        <title>A chromosome-level genome assembly of the parasitoid wasp Eretmocerus hayati.</title>
        <authorList>
            <person name="Zhong Y."/>
            <person name="Liu S."/>
            <person name="Liu Y."/>
        </authorList>
    </citation>
    <scope>NUCLEOTIDE SEQUENCE</scope>
    <source>
        <strain evidence="1">ZJU_SS_LIU_2023</strain>
    </source>
</reference>
<evidence type="ECO:0000313" key="2">
    <source>
        <dbReference type="Proteomes" id="UP001239111"/>
    </source>
</evidence>
<proteinExistence type="predicted"/>
<sequence>MISKTLRVIVCTTSFVYTSYVLWQLTYFLSKPIDPAKTDFTRDESPILRALWILLINTSLLSAFMLQHSVMASDFVKNFYYQLNIEDIERSVYNAISSAILHFLICEWQCTPWAYIWNYASEHNHKLWLFTNIAHIVGWGIVYSGCVMMDIADLSGLKQVYYKITGRPRPLSMKSKELQKYYMHMRHPSFIGFLIILWVYPLMSLDRLLLAVLLTLYMALLWTIEQDDYNYHSTMVARKERDLNGGGFSYKY</sequence>
<organism evidence="1 2">
    <name type="scientific">Eretmocerus hayati</name>
    <dbReference type="NCBI Taxonomy" id="131215"/>
    <lineage>
        <taxon>Eukaryota</taxon>
        <taxon>Metazoa</taxon>
        <taxon>Ecdysozoa</taxon>
        <taxon>Arthropoda</taxon>
        <taxon>Hexapoda</taxon>
        <taxon>Insecta</taxon>
        <taxon>Pterygota</taxon>
        <taxon>Neoptera</taxon>
        <taxon>Endopterygota</taxon>
        <taxon>Hymenoptera</taxon>
        <taxon>Apocrita</taxon>
        <taxon>Proctotrupomorpha</taxon>
        <taxon>Chalcidoidea</taxon>
        <taxon>Aphelinidae</taxon>
        <taxon>Aphelininae</taxon>
        <taxon>Eretmocerus</taxon>
    </lineage>
</organism>
<name>A0ACC2N1T1_9HYME</name>